<accession>A0AAJ2LNM1</accession>
<dbReference type="InterPro" id="IPR014710">
    <property type="entry name" value="RmlC-like_jellyroll"/>
</dbReference>
<dbReference type="InterPro" id="IPR008778">
    <property type="entry name" value="Pirin_C_dom"/>
</dbReference>
<dbReference type="AlphaFoldDB" id="A0AAJ2LNM1"/>
<dbReference type="Proteomes" id="UP001268610">
    <property type="component" value="Unassembled WGS sequence"/>
</dbReference>
<dbReference type="Gene3D" id="2.60.120.10">
    <property type="entry name" value="Jelly Rolls"/>
    <property type="match status" value="2"/>
</dbReference>
<feature type="domain" description="Pirin C-terminal" evidence="1">
    <location>
        <begin position="1"/>
        <end position="78"/>
    </location>
</feature>
<evidence type="ECO:0000313" key="3">
    <source>
        <dbReference type="Proteomes" id="UP001268610"/>
    </source>
</evidence>
<gene>
    <name evidence="2" type="ORF">RJJ65_40350</name>
</gene>
<protein>
    <submittedName>
        <fullName evidence="2">Pirin-like C-terminal cupin domain-containing protein</fullName>
    </submittedName>
</protein>
<dbReference type="Pfam" id="PF05726">
    <property type="entry name" value="Pirin_C"/>
    <property type="match status" value="1"/>
</dbReference>
<dbReference type="SUPFAM" id="SSF51182">
    <property type="entry name" value="RmlC-like cupins"/>
    <property type="match status" value="1"/>
</dbReference>
<dbReference type="RefSeq" id="WP_310866781.1">
    <property type="nucleotide sequence ID" value="NZ_JAVLSF010001228.1"/>
</dbReference>
<name>A0AAJ2LNM1_9HYPH</name>
<dbReference type="InterPro" id="IPR011051">
    <property type="entry name" value="RmlC_Cupin_sf"/>
</dbReference>
<evidence type="ECO:0000313" key="2">
    <source>
        <dbReference type="EMBL" id="MDR9778800.1"/>
    </source>
</evidence>
<reference evidence="2" key="1">
    <citation type="submission" date="2023-04" db="EMBL/GenBank/DDBJ databases">
        <title>Genomic characterization of faba bean (Vicia faba) microsymbionts in Mexican soils.</title>
        <authorList>
            <person name="Rivera Orduna F.N."/>
            <person name="Guevara-Luna J."/>
            <person name="Yan J."/>
            <person name="Arroyo-Herrera I."/>
            <person name="Li Y."/>
            <person name="Vasquez-Murrieta M.S."/>
            <person name="Wang E.T."/>
        </authorList>
    </citation>
    <scope>NUCLEOTIDE SEQUENCE</scope>
    <source>
        <strain evidence="2">CH26</strain>
    </source>
</reference>
<evidence type="ECO:0000259" key="1">
    <source>
        <dbReference type="Pfam" id="PF05726"/>
    </source>
</evidence>
<sequence>VVVGELEFAGKRYQQDELIRFDEVDITRQDCMQISAQQGTRIMFLGGEPLNQKVLLWWNFVADNKEELEQSIIDWNNQHPRFGTVHSNMKRLVAPPLPEGFKG</sequence>
<proteinExistence type="predicted"/>
<comment type="caution">
    <text evidence="2">The sequence shown here is derived from an EMBL/GenBank/DDBJ whole genome shotgun (WGS) entry which is preliminary data.</text>
</comment>
<organism evidence="2 3">
    <name type="scientific">Rhizobium hidalgonense</name>
    <dbReference type="NCBI Taxonomy" id="1538159"/>
    <lineage>
        <taxon>Bacteria</taxon>
        <taxon>Pseudomonadati</taxon>
        <taxon>Pseudomonadota</taxon>
        <taxon>Alphaproteobacteria</taxon>
        <taxon>Hyphomicrobiales</taxon>
        <taxon>Rhizobiaceae</taxon>
        <taxon>Rhizobium/Agrobacterium group</taxon>
        <taxon>Rhizobium</taxon>
    </lineage>
</organism>
<feature type="non-terminal residue" evidence="2">
    <location>
        <position position="1"/>
    </location>
</feature>
<dbReference type="EMBL" id="JAVLSF010001228">
    <property type="protein sequence ID" value="MDR9778800.1"/>
    <property type="molecule type" value="Genomic_DNA"/>
</dbReference>